<dbReference type="GO" id="GO:0047632">
    <property type="term" value="F:agmatine deiminase activity"/>
    <property type="evidence" value="ECO:0007669"/>
    <property type="project" value="InterPro"/>
</dbReference>
<evidence type="ECO:0008006" key="5">
    <source>
        <dbReference type="Google" id="ProtNLM"/>
    </source>
</evidence>
<feature type="region of interest" description="Disordered" evidence="2">
    <location>
        <begin position="20"/>
        <end position="42"/>
    </location>
</feature>
<gene>
    <name evidence="3" type="ORF">SASPL_125002</name>
</gene>
<dbReference type="PANTHER" id="PTHR31377:SF2">
    <property type="entry name" value="AGMATINE DEIMINASE"/>
    <property type="match status" value="1"/>
</dbReference>
<dbReference type="HAMAP" id="MF_01841">
    <property type="entry name" value="Agmatine_deimin"/>
    <property type="match status" value="1"/>
</dbReference>
<dbReference type="EMBL" id="PNBA02000009">
    <property type="protein sequence ID" value="KAG6412326.1"/>
    <property type="molecule type" value="Genomic_DNA"/>
</dbReference>
<evidence type="ECO:0000256" key="2">
    <source>
        <dbReference type="SAM" id="MobiDB-lite"/>
    </source>
</evidence>
<dbReference type="GO" id="GO:0009446">
    <property type="term" value="P:putrescine biosynthetic process"/>
    <property type="evidence" value="ECO:0007669"/>
    <property type="project" value="InterPro"/>
</dbReference>
<dbReference type="NCBIfam" id="NF010070">
    <property type="entry name" value="PRK13551.1"/>
    <property type="match status" value="1"/>
</dbReference>
<sequence>MKLKGRPVDHGYYMPAAGSPGLSIMPLRTPPPDSQQRPDNWRDNAVHSQRGFTRVATAISRFEPVTVCASSAQWENARTHLPEHIRVVEMSMSDSWLRDTGPTFLVRNSLSDKEKLDSSKVSGSDWKFNGYGGMDGGCYEDWSLDLLIAKRLVLEIENVPRFSHSMILEGGSDVDGEGDYDTNGHIDNMCCFTRPGVVLLLWIDDTSDPQYERSMEALSVLTSETDAKGRKFEMIKLHVPGPLYMTEEEANGLQQGNGDGDGKGRFPGKRLAASYANFYIANGVIITPQFGDKKRDDEAVRILSSAFPDYEGMLMGRRMGCRTRWEVCGVVCPVARGGDGDGDRWISAFGMKFGLEERMARMKLQGRPVDHGYYMPAEWAPHSRCWIGWPDVGSKVKIGIMAILNAIERPDNWRDRAVHAQRVFTRVATAISRFEPVTVCASSAQWENARSQLPEHIRVVEMSMNDSWLRDTGPTFLVRNSPLDNEKLDSKVAGIDWNFNGYGGMDGGCYGDWSLDLLIANKVLEIENVPRFSHSMILEGGSVHVDGEGTCLTTEECLLNKNRNPGLSKGQIEDELKAYLGVKKVIWLPRGLFGDDDTNGHIDNMCCFARPGVVLLSWTDDTSDPQYERSMEALSVLTSETDAKGRKIEIIKLHVPGPLYMTEEEANGLQQGDGKGRDPGTRLAASYANFYIANRAIITPQFGDKKWDDEAVRVLSSAFPDYEIVRIEDARDIVLGGGNVHCITQQQPASP</sequence>
<comment type="caution">
    <text evidence="3">The sequence shown here is derived from an EMBL/GenBank/DDBJ whole genome shotgun (WGS) entry which is preliminary data.</text>
</comment>
<dbReference type="GO" id="GO:0004668">
    <property type="term" value="F:protein-arginine deiminase activity"/>
    <property type="evidence" value="ECO:0007669"/>
    <property type="project" value="InterPro"/>
</dbReference>
<reference evidence="3" key="1">
    <citation type="submission" date="2018-01" db="EMBL/GenBank/DDBJ databases">
        <authorList>
            <person name="Mao J.F."/>
        </authorList>
    </citation>
    <scope>NUCLEOTIDE SEQUENCE</scope>
    <source>
        <strain evidence="3">Huo1</strain>
        <tissue evidence="3">Leaf</tissue>
    </source>
</reference>
<dbReference type="Proteomes" id="UP000298416">
    <property type="component" value="Unassembled WGS sequence"/>
</dbReference>
<name>A0A8X8XEJ1_SALSN</name>
<organism evidence="3">
    <name type="scientific">Salvia splendens</name>
    <name type="common">Scarlet sage</name>
    <dbReference type="NCBI Taxonomy" id="180675"/>
    <lineage>
        <taxon>Eukaryota</taxon>
        <taxon>Viridiplantae</taxon>
        <taxon>Streptophyta</taxon>
        <taxon>Embryophyta</taxon>
        <taxon>Tracheophyta</taxon>
        <taxon>Spermatophyta</taxon>
        <taxon>Magnoliopsida</taxon>
        <taxon>eudicotyledons</taxon>
        <taxon>Gunneridae</taxon>
        <taxon>Pentapetalae</taxon>
        <taxon>asterids</taxon>
        <taxon>lamiids</taxon>
        <taxon>Lamiales</taxon>
        <taxon>Lamiaceae</taxon>
        <taxon>Nepetoideae</taxon>
        <taxon>Mentheae</taxon>
        <taxon>Salviinae</taxon>
        <taxon>Salvia</taxon>
        <taxon>Salvia subgen. Calosphace</taxon>
        <taxon>core Calosphace</taxon>
    </lineage>
</organism>
<dbReference type="AlphaFoldDB" id="A0A8X8XEJ1"/>
<dbReference type="InterPro" id="IPR007466">
    <property type="entry name" value="Peptidyl-Arg-deiminase_porph"/>
</dbReference>
<protein>
    <recommendedName>
        <fullName evidence="5">Agmatine deiminase</fullName>
    </recommendedName>
</protein>
<dbReference type="PANTHER" id="PTHR31377">
    <property type="entry name" value="AGMATINE DEIMINASE-RELATED"/>
    <property type="match status" value="1"/>
</dbReference>
<keyword evidence="4" id="KW-1185">Reference proteome</keyword>
<evidence type="ECO:0000256" key="1">
    <source>
        <dbReference type="ARBA" id="ARBA00022801"/>
    </source>
</evidence>
<evidence type="ECO:0000313" key="4">
    <source>
        <dbReference type="Proteomes" id="UP000298416"/>
    </source>
</evidence>
<dbReference type="NCBIfam" id="TIGR03380">
    <property type="entry name" value="agmatine_aguA"/>
    <property type="match status" value="1"/>
</dbReference>
<dbReference type="SUPFAM" id="SSF55909">
    <property type="entry name" value="Pentein"/>
    <property type="match status" value="2"/>
</dbReference>
<reference evidence="3" key="2">
    <citation type="submission" date="2020-08" db="EMBL/GenBank/DDBJ databases">
        <title>Plant Genome Project.</title>
        <authorList>
            <person name="Zhang R.-G."/>
        </authorList>
    </citation>
    <scope>NUCLEOTIDE SEQUENCE</scope>
    <source>
        <strain evidence="3">Huo1</strain>
        <tissue evidence="3">Leaf</tissue>
    </source>
</reference>
<dbReference type="Gene3D" id="3.75.10.10">
    <property type="entry name" value="L-arginine/glycine Amidinotransferase, Chain A"/>
    <property type="match status" value="3"/>
</dbReference>
<evidence type="ECO:0000313" key="3">
    <source>
        <dbReference type="EMBL" id="KAG6412326.1"/>
    </source>
</evidence>
<dbReference type="InterPro" id="IPR017754">
    <property type="entry name" value="Agmatine_deiminase"/>
</dbReference>
<keyword evidence="1" id="KW-0378">Hydrolase</keyword>
<dbReference type="Pfam" id="PF04371">
    <property type="entry name" value="PAD_porph"/>
    <property type="match status" value="3"/>
</dbReference>
<proteinExistence type="inferred from homology"/>
<accession>A0A8X8XEJ1</accession>